<gene>
    <name evidence="1" type="ORF">AVEN_133034_1</name>
</gene>
<reference evidence="1 2" key="1">
    <citation type="journal article" date="2019" name="Sci. Rep.">
        <title>Orb-weaving spider Araneus ventricosus genome elucidates the spidroin gene catalogue.</title>
        <authorList>
            <person name="Kono N."/>
            <person name="Nakamura H."/>
            <person name="Ohtoshi R."/>
            <person name="Moran D.A.P."/>
            <person name="Shinohara A."/>
            <person name="Yoshida Y."/>
            <person name="Fujiwara M."/>
            <person name="Mori M."/>
            <person name="Tomita M."/>
            <person name="Arakawa K."/>
        </authorList>
    </citation>
    <scope>NUCLEOTIDE SEQUENCE [LARGE SCALE GENOMIC DNA]</scope>
</reference>
<sequence length="415" mass="47970">MRNRLVKEHLELLLPIFGDLCAQIKSRDADIYDLKNFLASSDDALLKAKVWTLERENATLRAKLDLNEDVTSAIKDLLPKIDDLKLNNSQTLREELPTIIKQATCPDIRSSLEIVNKEIITEVKKNRDETRSFAQVAYKSKDLLQGAPLSLRPSAPTEPEGVLLIKPKSELLKDHDENRKTFLNILREKNPEIRLRSVGKIFGGGLKIVASTEEDVSFIRNVFTDHGDRDLLENFDLIIPNKRFPQLILYNVDKDVKLETLQTGLLAKNIFLANSMNKPHFKIEFSIPAKDRSKNHWVLSINPKKFEEIKEKAGLYFEFTRLRTSEFISVRQCRKCFAFGHTTKKCDPKTKQRCDKCGDVKEERHRCRGFRCLNCVEANRKYRKNFGTSHSCLDFNCRSLIRQKELIMDRTDYGL</sequence>
<proteinExistence type="predicted"/>
<dbReference type="OrthoDB" id="8035887at2759"/>
<protein>
    <recommendedName>
        <fullName evidence="3">CCHC-type domain-containing protein</fullName>
    </recommendedName>
</protein>
<accession>A0A4Y2QRT4</accession>
<dbReference type="Proteomes" id="UP000499080">
    <property type="component" value="Unassembled WGS sequence"/>
</dbReference>
<dbReference type="EMBL" id="BGPR01014631">
    <property type="protein sequence ID" value="GBN66023.1"/>
    <property type="molecule type" value="Genomic_DNA"/>
</dbReference>
<name>A0A4Y2QRT4_ARAVE</name>
<organism evidence="1 2">
    <name type="scientific">Araneus ventricosus</name>
    <name type="common">Orbweaver spider</name>
    <name type="synonym">Epeira ventricosa</name>
    <dbReference type="NCBI Taxonomy" id="182803"/>
    <lineage>
        <taxon>Eukaryota</taxon>
        <taxon>Metazoa</taxon>
        <taxon>Ecdysozoa</taxon>
        <taxon>Arthropoda</taxon>
        <taxon>Chelicerata</taxon>
        <taxon>Arachnida</taxon>
        <taxon>Araneae</taxon>
        <taxon>Araneomorphae</taxon>
        <taxon>Entelegynae</taxon>
        <taxon>Araneoidea</taxon>
        <taxon>Araneidae</taxon>
        <taxon>Araneus</taxon>
    </lineage>
</organism>
<evidence type="ECO:0000313" key="2">
    <source>
        <dbReference type="Proteomes" id="UP000499080"/>
    </source>
</evidence>
<keyword evidence="2" id="KW-1185">Reference proteome</keyword>
<evidence type="ECO:0008006" key="3">
    <source>
        <dbReference type="Google" id="ProtNLM"/>
    </source>
</evidence>
<evidence type="ECO:0000313" key="1">
    <source>
        <dbReference type="EMBL" id="GBN66023.1"/>
    </source>
</evidence>
<comment type="caution">
    <text evidence="1">The sequence shown here is derived from an EMBL/GenBank/DDBJ whole genome shotgun (WGS) entry which is preliminary data.</text>
</comment>
<dbReference type="AlphaFoldDB" id="A0A4Y2QRT4"/>